<evidence type="ECO:0000313" key="3">
    <source>
        <dbReference type="Proteomes" id="UP000285190"/>
    </source>
</evidence>
<gene>
    <name evidence="2" type="ORF">D3870_06495</name>
</gene>
<name>A0A418X053_9BURK</name>
<comment type="caution">
    <text evidence="2">The sequence shown here is derived from an EMBL/GenBank/DDBJ whole genome shotgun (WGS) entry which is preliminary data.</text>
</comment>
<proteinExistence type="predicted"/>
<dbReference type="Pfam" id="PF04366">
    <property type="entry name" value="Ysc84"/>
    <property type="match status" value="1"/>
</dbReference>
<keyword evidence="3" id="KW-1185">Reference proteome</keyword>
<feature type="domain" description="Ysc84 actin-binding" evidence="1">
    <location>
        <begin position="130"/>
        <end position="241"/>
    </location>
</feature>
<dbReference type="EMBL" id="QYUN01000002">
    <property type="protein sequence ID" value="RJG05713.1"/>
    <property type="molecule type" value="Genomic_DNA"/>
</dbReference>
<accession>A0A418X053</accession>
<dbReference type="PANTHER" id="PTHR15629:SF2">
    <property type="entry name" value="SH3 DOMAIN-CONTAINING YSC84-LIKE PROTEIN 1"/>
    <property type="match status" value="1"/>
</dbReference>
<dbReference type="AlphaFoldDB" id="A0A418X053"/>
<dbReference type="PANTHER" id="PTHR15629">
    <property type="entry name" value="SH3YL1 PROTEIN"/>
    <property type="match status" value="1"/>
</dbReference>
<dbReference type="GO" id="GO:0035091">
    <property type="term" value="F:phosphatidylinositol binding"/>
    <property type="evidence" value="ECO:0007669"/>
    <property type="project" value="TreeGrafter"/>
</dbReference>
<dbReference type="CDD" id="cd11524">
    <property type="entry name" value="SYLF"/>
    <property type="match status" value="1"/>
</dbReference>
<dbReference type="InterPro" id="IPR007461">
    <property type="entry name" value="Ysc84_actin-binding"/>
</dbReference>
<evidence type="ECO:0000259" key="1">
    <source>
        <dbReference type="Pfam" id="PF04366"/>
    </source>
</evidence>
<evidence type="ECO:0000313" key="2">
    <source>
        <dbReference type="EMBL" id="RJG05713.1"/>
    </source>
</evidence>
<dbReference type="Proteomes" id="UP000285190">
    <property type="component" value="Unassembled WGS sequence"/>
</dbReference>
<dbReference type="InterPro" id="IPR051702">
    <property type="entry name" value="SH3_domain_YSC84-like"/>
</dbReference>
<sequence length="251" mass="26040">MPLGAGSVIFVDLWLKARILGAIMLEINFRKFSLIAVCFSFLLAGCAATGTKEDATASVRAAEATLTNFQNDPEMRWMRDHLKDARAVLISPRILKAGFVFGGSGGSGVLLVRGEGGRSWAGPAFYRLATASVGFQAGVDSSEMVALVMSEKALNSLLSTSFKLGGEVSVSAGPVGMGAGAPVNADMIVFTRSKGLYGGLNVDGTVISIDTAGNESFYGKPVTPVDILVRKNVSSPNAASIQRTLAGSAGK</sequence>
<protein>
    <recommendedName>
        <fullName evidence="1">Ysc84 actin-binding domain-containing protein</fullName>
    </recommendedName>
</protein>
<reference evidence="2 3" key="1">
    <citation type="submission" date="2018-09" db="EMBL/GenBank/DDBJ databases">
        <authorList>
            <person name="Zhu H."/>
        </authorList>
    </citation>
    <scope>NUCLEOTIDE SEQUENCE [LARGE SCALE GENOMIC DNA]</scope>
    <source>
        <strain evidence="2 3">K2R10-39</strain>
    </source>
</reference>
<organism evidence="2 3">
    <name type="scientific">Noviherbaspirillum cavernae</name>
    <dbReference type="NCBI Taxonomy" id="2320862"/>
    <lineage>
        <taxon>Bacteria</taxon>
        <taxon>Pseudomonadati</taxon>
        <taxon>Pseudomonadota</taxon>
        <taxon>Betaproteobacteria</taxon>
        <taxon>Burkholderiales</taxon>
        <taxon>Oxalobacteraceae</taxon>
        <taxon>Noviherbaspirillum</taxon>
    </lineage>
</organism>